<feature type="transmembrane region" description="Helical" evidence="6">
    <location>
        <begin position="54"/>
        <end position="76"/>
    </location>
</feature>
<feature type="transmembrane region" description="Helical" evidence="6">
    <location>
        <begin position="377"/>
        <end position="398"/>
    </location>
</feature>
<dbReference type="PANTHER" id="PTHR23354:SF62">
    <property type="entry name" value="MUSTARD, ISOFORM V"/>
    <property type="match status" value="1"/>
</dbReference>
<feature type="transmembrane region" description="Helical" evidence="6">
    <location>
        <begin position="471"/>
        <end position="490"/>
    </location>
</feature>
<dbReference type="SUPFAM" id="SSF103473">
    <property type="entry name" value="MFS general substrate transporter"/>
    <property type="match status" value="1"/>
</dbReference>
<comment type="subcellular location">
    <subcellularLocation>
        <location evidence="1">Mitochondrion</location>
    </subcellularLocation>
</comment>
<evidence type="ECO:0000256" key="2">
    <source>
        <dbReference type="ARBA" id="ARBA00009540"/>
    </source>
</evidence>
<proteinExistence type="inferred from homology"/>
<organism evidence="8">
    <name type="scientific">Pseudo-nitzschia australis</name>
    <dbReference type="NCBI Taxonomy" id="44445"/>
    <lineage>
        <taxon>Eukaryota</taxon>
        <taxon>Sar</taxon>
        <taxon>Stramenopiles</taxon>
        <taxon>Ochrophyta</taxon>
        <taxon>Bacillariophyta</taxon>
        <taxon>Bacillariophyceae</taxon>
        <taxon>Bacillariophycidae</taxon>
        <taxon>Bacillariales</taxon>
        <taxon>Bacillariaceae</taxon>
        <taxon>Pseudo-nitzschia</taxon>
    </lineage>
</organism>
<dbReference type="PANTHER" id="PTHR23354">
    <property type="entry name" value="NUCLEOLAR PROTEIN 7/ESTROGEN RECEPTOR COACTIVATOR-RELATED"/>
    <property type="match status" value="1"/>
</dbReference>
<dbReference type="GO" id="GO:0005739">
    <property type="term" value="C:mitochondrion"/>
    <property type="evidence" value="ECO:0007669"/>
    <property type="project" value="UniProtKB-SubCell"/>
</dbReference>
<feature type="transmembrane region" description="Helical" evidence="6">
    <location>
        <begin position="510"/>
        <end position="532"/>
    </location>
</feature>
<comment type="similarity">
    <text evidence="2">Belongs to the OXR1 family.</text>
</comment>
<dbReference type="PROSITE" id="PS51886">
    <property type="entry name" value="TLDC"/>
    <property type="match status" value="1"/>
</dbReference>
<feature type="transmembrane region" description="Helical" evidence="6">
    <location>
        <begin position="88"/>
        <end position="109"/>
    </location>
</feature>
<accession>A0A7S4ATN2</accession>
<feature type="transmembrane region" description="Helical" evidence="6">
    <location>
        <begin position="179"/>
        <end position="200"/>
    </location>
</feature>
<keyword evidence="6" id="KW-0812">Transmembrane</keyword>
<evidence type="ECO:0000259" key="7">
    <source>
        <dbReference type="PROSITE" id="PS51886"/>
    </source>
</evidence>
<dbReference type="AlphaFoldDB" id="A0A7S4ATN2"/>
<dbReference type="InterPro" id="IPR036259">
    <property type="entry name" value="MFS_trans_sf"/>
</dbReference>
<feature type="domain" description="TLDc" evidence="7">
    <location>
        <begin position="655"/>
        <end position="849"/>
    </location>
</feature>
<feature type="region of interest" description="Disordered" evidence="5">
    <location>
        <begin position="585"/>
        <end position="618"/>
    </location>
</feature>
<sequence length="886" mass="96335">MKCLPCRHITGTTLSLCLAAATHSFLLFSFFPYAGYMAMTLLDNNGGSVTVNNVGIYTGMLGATFTFGRFLGFLPWKFARNRLGGKCALMLSLLLTGLASVGVGLATTFSGALVARFAQGISNCISGCVKRAAINAQYNVMSERAVTTRSSTNGGGHRESVFSAATIAEGNPQALVLSVMWWGAAFGPIVGGLLSDPRFLRVLFKVDSESELDWYDSRPYLLSNVCSAVLCWLSMACTAIFVDNSPPNLAAEREEQSPVSASTEEQRPLLTTAGSGSSVNATTPNMLTTFLKLWKINSAARYHLAAYWSLSFVVACCDEALPLFLITSKESTGLGLSEGQVGAVLSTAGLIVAIGHHAALERLLDVENGSKNGMYRILSVSAILGTVPVVLMPLSLWLNGIYDTSNGNGDARTEESLLGLTTQSFLFLVVLVAFVRGSVSLYLSYIGIVTGQTLRVVQKDEAARIMTIGALLARCLASVVAGAVLSHFMSSVSYSIHFGGSTTLSFQPSWMVWIVIGLVFGTAAATMTVILVRHSGDGILSRKQRQYFMARLKRMGSVRSDWEAYHESLKTISFRWIKSTFGRPKERKTPIAPTATRSEEKDGDEMVESSSSSSSSNHQRGITWIDHIVAPGVDFDKVNFFILGTHKRDKACAPHVLTPPLMNALQKYLPRCNAQSNFWLKYSLLRDGVTMHALEAKAGLSRFNIVAIETLKGDVFGCFMTRPWVSSNNEYRYANDSFLWRMTKRRLTDEEEDDENNDKTPESDAATNDNLVDVFPLTGANELCQLVADDKIACGGGVVGSLGDGFGILLEADLQSGSSSPCRTYNNPPLCGDGNTRFEVANVEIWALTPYMFVADAEKSEKMLQFIRENTHHETPSSISQWSPFL</sequence>
<feature type="transmembrane region" description="Helical" evidence="6">
    <location>
        <begin position="12"/>
        <end position="34"/>
    </location>
</feature>
<keyword evidence="3" id="KW-0496">Mitochondrion</keyword>
<evidence type="ECO:0000256" key="5">
    <source>
        <dbReference type="SAM" id="MobiDB-lite"/>
    </source>
</evidence>
<evidence type="ECO:0000256" key="1">
    <source>
        <dbReference type="ARBA" id="ARBA00004173"/>
    </source>
</evidence>
<name>A0A7S4ATN2_9STRA</name>
<gene>
    <name evidence="8" type="ORF">PAUS00366_LOCUS19413</name>
</gene>
<feature type="transmembrane region" description="Helical" evidence="6">
    <location>
        <begin position="425"/>
        <end position="450"/>
    </location>
</feature>
<dbReference type="SMART" id="SM00584">
    <property type="entry name" value="TLDc"/>
    <property type="match status" value="1"/>
</dbReference>
<feature type="transmembrane region" description="Helical" evidence="6">
    <location>
        <begin position="305"/>
        <end position="326"/>
    </location>
</feature>
<evidence type="ECO:0000256" key="4">
    <source>
        <dbReference type="ARBA" id="ARBA00040604"/>
    </source>
</evidence>
<keyword evidence="6" id="KW-1133">Transmembrane helix</keyword>
<keyword evidence="6" id="KW-0472">Membrane</keyword>
<dbReference type="Gene3D" id="1.20.1250.20">
    <property type="entry name" value="MFS general substrate transporter like domains"/>
    <property type="match status" value="1"/>
</dbReference>
<reference evidence="8" key="1">
    <citation type="submission" date="2021-01" db="EMBL/GenBank/DDBJ databases">
        <authorList>
            <person name="Corre E."/>
            <person name="Pelletier E."/>
            <person name="Niang G."/>
            <person name="Scheremetjew M."/>
            <person name="Finn R."/>
            <person name="Kale V."/>
            <person name="Holt S."/>
            <person name="Cochrane G."/>
            <person name="Meng A."/>
            <person name="Brown T."/>
            <person name="Cohen L."/>
        </authorList>
    </citation>
    <scope>NUCLEOTIDE SEQUENCE</scope>
    <source>
        <strain evidence="8">10249 10 AB</strain>
    </source>
</reference>
<evidence type="ECO:0000313" key="8">
    <source>
        <dbReference type="EMBL" id="CAE0726656.1"/>
    </source>
</evidence>
<evidence type="ECO:0000256" key="6">
    <source>
        <dbReference type="SAM" id="Phobius"/>
    </source>
</evidence>
<dbReference type="EMBL" id="HBIX01028813">
    <property type="protein sequence ID" value="CAE0726656.1"/>
    <property type="molecule type" value="Transcribed_RNA"/>
</dbReference>
<feature type="region of interest" description="Disordered" evidence="5">
    <location>
        <begin position="748"/>
        <end position="767"/>
    </location>
</feature>
<protein>
    <recommendedName>
        <fullName evidence="4">Oxidation resistance protein 1</fullName>
    </recommendedName>
</protein>
<dbReference type="InterPro" id="IPR006571">
    <property type="entry name" value="TLDc_dom"/>
</dbReference>
<evidence type="ECO:0000256" key="3">
    <source>
        <dbReference type="ARBA" id="ARBA00023128"/>
    </source>
</evidence>
<dbReference type="Pfam" id="PF07534">
    <property type="entry name" value="TLD"/>
    <property type="match status" value="1"/>
</dbReference>